<organism evidence="1 2">
    <name type="scientific">Xenorhabdus poinarii G6</name>
    <dbReference type="NCBI Taxonomy" id="1354304"/>
    <lineage>
        <taxon>Bacteria</taxon>
        <taxon>Pseudomonadati</taxon>
        <taxon>Pseudomonadota</taxon>
        <taxon>Gammaproteobacteria</taxon>
        <taxon>Enterobacterales</taxon>
        <taxon>Morganellaceae</taxon>
        <taxon>Xenorhabdus</taxon>
    </lineage>
</organism>
<dbReference type="Proteomes" id="UP000032735">
    <property type="component" value="Chromosome"/>
</dbReference>
<protein>
    <submittedName>
        <fullName evidence="1">Uncharacterized protein</fullName>
    </submittedName>
</protein>
<accession>A0A068R7A7</accession>
<dbReference type="KEGG" id="xpo:XPG1_2364"/>
<name>A0A068R7A7_9GAMM</name>
<gene>
    <name evidence="1" type="ORF">XPG1_2364</name>
</gene>
<evidence type="ECO:0000313" key="1">
    <source>
        <dbReference type="EMBL" id="CDG22020.1"/>
    </source>
</evidence>
<sequence>MTKIKHLSYIYVVIYYLPSFCDEKLILTKNKSYEKVFRKAQNDNILCK</sequence>
<dbReference type="EMBL" id="FO704551">
    <property type="protein sequence ID" value="CDG22020.1"/>
    <property type="molecule type" value="Genomic_DNA"/>
</dbReference>
<reference evidence="1 2" key="1">
    <citation type="submission" date="2013-07" db="EMBL/GenBank/DDBJ databases">
        <authorList>
            <person name="Genoscope - CEA"/>
        </authorList>
    </citation>
    <scope>NUCLEOTIDE SEQUENCE [LARGE SCALE GENOMIC DNA]</scope>
    <source>
        <strain evidence="1 2">G6</strain>
    </source>
</reference>
<dbReference type="STRING" id="1354304.XPG1_2364"/>
<dbReference type="HOGENOM" id="CLU_3159542_0_0_6"/>
<proteinExistence type="predicted"/>
<dbReference type="AlphaFoldDB" id="A0A068R7A7"/>
<keyword evidence="2" id="KW-1185">Reference proteome</keyword>
<evidence type="ECO:0000313" key="2">
    <source>
        <dbReference type="Proteomes" id="UP000032735"/>
    </source>
</evidence>